<evidence type="ECO:0000313" key="2">
    <source>
        <dbReference type="EMBL" id="OUR96248.1"/>
    </source>
</evidence>
<proteinExistence type="predicted"/>
<keyword evidence="1" id="KW-0472">Membrane</keyword>
<keyword evidence="1" id="KW-1133">Transmembrane helix</keyword>
<name>A0A1Y5F5S7_9BACT</name>
<accession>A0A1Y5F5S7</accession>
<protein>
    <submittedName>
        <fullName evidence="2">Uncharacterized protein</fullName>
    </submittedName>
</protein>
<reference evidence="3" key="1">
    <citation type="journal article" date="2017" name="Proc. Natl. Acad. Sci. U.S.A.">
        <title>Simulation of Deepwater Horizon oil plume reveals substrate specialization within a complex community of hydrocarbon-degraders.</title>
        <authorList>
            <person name="Hu P."/>
            <person name="Dubinsky E.A."/>
            <person name="Probst A.J."/>
            <person name="Wang J."/>
            <person name="Sieber C.M.K."/>
            <person name="Tom L.M."/>
            <person name="Gardinali P."/>
            <person name="Banfield J.F."/>
            <person name="Atlas R.M."/>
            <person name="Andersen G.L."/>
        </authorList>
    </citation>
    <scope>NUCLEOTIDE SEQUENCE [LARGE SCALE GENOMIC DNA]</scope>
</reference>
<dbReference type="EMBL" id="MAAO01000006">
    <property type="protein sequence ID" value="OUR96248.1"/>
    <property type="molecule type" value="Genomic_DNA"/>
</dbReference>
<gene>
    <name evidence="2" type="ORF">A9Q84_07775</name>
</gene>
<feature type="transmembrane region" description="Helical" evidence="1">
    <location>
        <begin position="36"/>
        <end position="54"/>
    </location>
</feature>
<dbReference type="Proteomes" id="UP000196531">
    <property type="component" value="Unassembled WGS sequence"/>
</dbReference>
<keyword evidence="1" id="KW-0812">Transmembrane</keyword>
<evidence type="ECO:0000313" key="3">
    <source>
        <dbReference type="Proteomes" id="UP000196531"/>
    </source>
</evidence>
<sequence length="62" mass="6953">MTELLTPLSLSIIGLVIVFGIFFIDTNSNRLNKILFIIQTVIGMAICYSMGHYLPSYIRSSL</sequence>
<organism evidence="2 3">
    <name type="scientific">Halobacteriovorax marinus</name>
    <dbReference type="NCBI Taxonomy" id="97084"/>
    <lineage>
        <taxon>Bacteria</taxon>
        <taxon>Pseudomonadati</taxon>
        <taxon>Bdellovibrionota</taxon>
        <taxon>Bacteriovoracia</taxon>
        <taxon>Bacteriovoracales</taxon>
        <taxon>Halobacteriovoraceae</taxon>
        <taxon>Halobacteriovorax</taxon>
    </lineage>
</organism>
<comment type="caution">
    <text evidence="2">The sequence shown here is derived from an EMBL/GenBank/DDBJ whole genome shotgun (WGS) entry which is preliminary data.</text>
</comment>
<feature type="transmembrane region" description="Helical" evidence="1">
    <location>
        <begin position="6"/>
        <end position="24"/>
    </location>
</feature>
<dbReference type="AlphaFoldDB" id="A0A1Y5F5S7"/>
<evidence type="ECO:0000256" key="1">
    <source>
        <dbReference type="SAM" id="Phobius"/>
    </source>
</evidence>